<protein>
    <submittedName>
        <fullName evidence="1">Uncharacterized protein</fullName>
    </submittedName>
</protein>
<sequence>MKTTFEIDMNDVTEVKNLRNLLSLQLKQLGYEEETEDDGEELQRPNIEYLREFVKWASDNQKEVLRYMKAHPGNVSSYELKQALPFLAPQGALSGVFRSGRWIKLTRGSKTGFPFVQVEWDRENGWGIYRGLTAEEAAVLEV</sequence>
<dbReference type="Proteomes" id="UP000027931">
    <property type="component" value="Unassembled WGS sequence"/>
</dbReference>
<evidence type="ECO:0000313" key="2">
    <source>
        <dbReference type="Proteomes" id="UP000027931"/>
    </source>
</evidence>
<accession>A0A074LVQ7</accession>
<keyword evidence="2" id="KW-1185">Reference proteome</keyword>
<dbReference type="EMBL" id="JMIR01000006">
    <property type="protein sequence ID" value="KEO84098.1"/>
    <property type="molecule type" value="Genomic_DNA"/>
</dbReference>
<evidence type="ECO:0000313" key="1">
    <source>
        <dbReference type="EMBL" id="KEO84098.1"/>
    </source>
</evidence>
<organism evidence="1 2">
    <name type="scientific">Tumebacillus flagellatus</name>
    <dbReference type="NCBI Taxonomy" id="1157490"/>
    <lineage>
        <taxon>Bacteria</taxon>
        <taxon>Bacillati</taxon>
        <taxon>Bacillota</taxon>
        <taxon>Bacilli</taxon>
        <taxon>Bacillales</taxon>
        <taxon>Alicyclobacillaceae</taxon>
        <taxon>Tumebacillus</taxon>
    </lineage>
</organism>
<reference evidence="1 2" key="1">
    <citation type="journal article" date="2013" name="Int. J. Syst. Evol. Microbiol.">
        <title>Tumebacillus flagellatus sp. nov., an alpha-amylase/pullulanase-producing bacterium isolated from cassava wastewater.</title>
        <authorList>
            <person name="Wang Q."/>
            <person name="Xie N."/>
            <person name="Qin Y."/>
            <person name="Shen N."/>
            <person name="Zhu J."/>
            <person name="Mi H."/>
            <person name="Huang R."/>
        </authorList>
    </citation>
    <scope>NUCLEOTIDE SEQUENCE [LARGE SCALE GENOMIC DNA]</scope>
    <source>
        <strain evidence="1 2">GST4</strain>
    </source>
</reference>
<dbReference type="OrthoDB" id="2680162at2"/>
<proteinExistence type="predicted"/>
<dbReference type="RefSeq" id="WP_038085707.1">
    <property type="nucleotide sequence ID" value="NZ_JMIR01000006.1"/>
</dbReference>
<dbReference type="AlphaFoldDB" id="A0A074LVQ7"/>
<gene>
    <name evidence="1" type="ORF">EL26_06440</name>
</gene>
<name>A0A074LVQ7_9BACL</name>
<comment type="caution">
    <text evidence="1">The sequence shown here is derived from an EMBL/GenBank/DDBJ whole genome shotgun (WGS) entry which is preliminary data.</text>
</comment>